<keyword evidence="2" id="KW-1185">Reference proteome</keyword>
<dbReference type="EMBL" id="KI979421">
    <property type="protein sequence ID" value="EXK77059.1"/>
    <property type="molecule type" value="Genomic_DNA"/>
</dbReference>
<reference evidence="1 2" key="1">
    <citation type="submission" date="2011-11" db="EMBL/GenBank/DDBJ databases">
        <title>The Genome Sequence of Fusarium oxysporum PHW815.</title>
        <authorList>
            <consortium name="The Broad Institute Genome Sequencing Platform"/>
            <person name="Ma L.-J."/>
            <person name="Gale L.R."/>
            <person name="Schwartz D.C."/>
            <person name="Zhou S."/>
            <person name="Corby-Kistler H."/>
            <person name="Young S.K."/>
            <person name="Zeng Q."/>
            <person name="Gargeya S."/>
            <person name="Fitzgerald M."/>
            <person name="Haas B."/>
            <person name="Abouelleil A."/>
            <person name="Alvarado L."/>
            <person name="Arachchi H.M."/>
            <person name="Berlin A."/>
            <person name="Brown A."/>
            <person name="Chapman S.B."/>
            <person name="Chen Z."/>
            <person name="Dunbar C."/>
            <person name="Freedman E."/>
            <person name="Gearin G."/>
            <person name="Goldberg J."/>
            <person name="Griggs A."/>
            <person name="Gujja S."/>
            <person name="Heiman D."/>
            <person name="Howarth C."/>
            <person name="Larson L."/>
            <person name="Lui A."/>
            <person name="MacDonald P.J.P."/>
            <person name="Montmayeur A."/>
            <person name="Murphy C."/>
            <person name="Neiman D."/>
            <person name="Pearson M."/>
            <person name="Priest M."/>
            <person name="Roberts A."/>
            <person name="Saif S."/>
            <person name="Shea T."/>
            <person name="Shenoy N."/>
            <person name="Sisk P."/>
            <person name="Stolte C."/>
            <person name="Sykes S."/>
            <person name="Wortman J."/>
            <person name="Nusbaum C."/>
            <person name="Birren B."/>
        </authorList>
    </citation>
    <scope>NUCLEOTIDE SEQUENCE [LARGE SCALE GENOMIC DNA]</scope>
    <source>
        <strain evidence="1 2">54005</strain>
    </source>
</reference>
<proteinExistence type="predicted"/>
<dbReference type="HOGENOM" id="CLU_3175466_0_0_1"/>
<accession>X0BEZ8</accession>
<organism evidence="1 2">
    <name type="scientific">Fusarium oxysporum f. sp. raphani 54005</name>
    <dbReference type="NCBI Taxonomy" id="1089458"/>
    <lineage>
        <taxon>Eukaryota</taxon>
        <taxon>Fungi</taxon>
        <taxon>Dikarya</taxon>
        <taxon>Ascomycota</taxon>
        <taxon>Pezizomycotina</taxon>
        <taxon>Sordariomycetes</taxon>
        <taxon>Hypocreomycetidae</taxon>
        <taxon>Hypocreales</taxon>
        <taxon>Nectriaceae</taxon>
        <taxon>Fusarium</taxon>
        <taxon>Fusarium oxysporum species complex</taxon>
    </lineage>
</organism>
<protein>
    <submittedName>
        <fullName evidence="1">Uncharacterized protein</fullName>
    </submittedName>
</protein>
<dbReference type="Proteomes" id="UP000030663">
    <property type="component" value="Unassembled WGS sequence"/>
</dbReference>
<dbReference type="AlphaFoldDB" id="X0BEZ8"/>
<evidence type="ECO:0000313" key="1">
    <source>
        <dbReference type="EMBL" id="EXK77059.1"/>
    </source>
</evidence>
<evidence type="ECO:0000313" key="2">
    <source>
        <dbReference type="Proteomes" id="UP000030663"/>
    </source>
</evidence>
<name>X0BEZ8_FUSOX</name>
<gene>
    <name evidence="1" type="ORF">FOQG_18220</name>
</gene>
<dbReference type="OrthoDB" id="2739686at2759"/>
<sequence>MNSVHKISRRHMRVRISYYGDAKKFSYGSKLSDAPISGVGFRAATRV</sequence>